<dbReference type="RefSeq" id="XP_007291519.1">
    <property type="nucleotide sequence ID" value="XM_007291457.1"/>
</dbReference>
<sequence>MASNLNMGAPSELKRLPLPKPPTYCFVTITDPKETKSRSKKRQVRSAVAYYQHHKDDGKDPGSGRRMRGWKRKSVSRSLVTSLPLEQDDSGETWSSSTQPTPTPPEERPDYVSAFHTSYQPAFSGMRVDPFQSYPIPWDPVYEPILDFYLTHVLIDTPGIAKPGQVFRLRSSWYPFIMKSPITFYAALALAGTLFYPRCCHPATGLTILRLRQKAISSINSTLFDPDTCKSDETIGAVFCMSLLESMYGDANSYQVHMAGLAKMVRMRGGLGELGLDGLMKTMICWLDFKHTKVHGSDLAFGESREVEKRASPFKHPKEGAERRKLLDEREGSAGS</sequence>
<evidence type="ECO:0000313" key="2">
    <source>
        <dbReference type="EMBL" id="EKD17858.1"/>
    </source>
</evidence>
<evidence type="ECO:0000313" key="3">
    <source>
        <dbReference type="Proteomes" id="UP000006753"/>
    </source>
</evidence>
<dbReference type="InterPro" id="IPR021858">
    <property type="entry name" value="Fun_TF"/>
</dbReference>
<dbReference type="Pfam" id="PF11951">
    <property type="entry name" value="Fungal_trans_2"/>
    <property type="match status" value="1"/>
</dbReference>
<dbReference type="eggNOG" id="ENOG502SN1P">
    <property type="taxonomic scope" value="Eukaryota"/>
</dbReference>
<dbReference type="AlphaFoldDB" id="K1XAV0"/>
<dbReference type="KEGG" id="mbe:MBM_03630"/>
<dbReference type="InParanoid" id="K1XAV0"/>
<feature type="compositionally biased region" description="Basic and acidic residues" evidence="1">
    <location>
        <begin position="53"/>
        <end position="63"/>
    </location>
</feature>
<dbReference type="PANTHER" id="PTHR37540:SF5">
    <property type="entry name" value="TRANSCRIPTION FACTOR DOMAIN-CONTAINING PROTEIN"/>
    <property type="match status" value="1"/>
</dbReference>
<organism evidence="2 3">
    <name type="scientific">Marssonina brunnea f. sp. multigermtubi (strain MB_m1)</name>
    <name type="common">Marssonina leaf spot fungus</name>
    <dbReference type="NCBI Taxonomy" id="1072389"/>
    <lineage>
        <taxon>Eukaryota</taxon>
        <taxon>Fungi</taxon>
        <taxon>Dikarya</taxon>
        <taxon>Ascomycota</taxon>
        <taxon>Pezizomycotina</taxon>
        <taxon>Leotiomycetes</taxon>
        <taxon>Helotiales</taxon>
        <taxon>Drepanopezizaceae</taxon>
        <taxon>Drepanopeziza</taxon>
    </lineage>
</organism>
<dbReference type="EMBL" id="JH921434">
    <property type="protein sequence ID" value="EKD17858.1"/>
    <property type="molecule type" value="Genomic_DNA"/>
</dbReference>
<proteinExistence type="predicted"/>
<dbReference type="HOGENOM" id="CLU_051520_0_0_1"/>
<dbReference type="Proteomes" id="UP000006753">
    <property type="component" value="Unassembled WGS sequence"/>
</dbReference>
<protein>
    <submittedName>
        <fullName evidence="2">Uncharacterized protein</fullName>
    </submittedName>
</protein>
<gene>
    <name evidence="2" type="ORF">MBM_03630</name>
</gene>
<dbReference type="STRING" id="1072389.K1XAV0"/>
<name>K1XAV0_MARBU</name>
<reference evidence="2 3" key="1">
    <citation type="journal article" date="2012" name="BMC Genomics">
        <title>Sequencing the genome of Marssonina brunnea reveals fungus-poplar co-evolution.</title>
        <authorList>
            <person name="Zhu S."/>
            <person name="Cao Y.-Z."/>
            <person name="Jiang C."/>
            <person name="Tan B.-Y."/>
            <person name="Wang Z."/>
            <person name="Feng S."/>
            <person name="Zhang L."/>
            <person name="Su X.-H."/>
            <person name="Brejova B."/>
            <person name="Vinar T."/>
            <person name="Xu M."/>
            <person name="Wang M.-X."/>
            <person name="Zhang S.-G."/>
            <person name="Huang M.-R."/>
            <person name="Wu R."/>
            <person name="Zhou Y."/>
        </authorList>
    </citation>
    <scope>NUCLEOTIDE SEQUENCE [LARGE SCALE GENOMIC DNA]</scope>
    <source>
        <strain evidence="2 3">MB_m1</strain>
    </source>
</reference>
<accession>K1XAV0</accession>
<dbReference type="OrthoDB" id="4159781at2759"/>
<feature type="compositionally biased region" description="Basic residues" evidence="1">
    <location>
        <begin position="65"/>
        <end position="75"/>
    </location>
</feature>
<evidence type="ECO:0000256" key="1">
    <source>
        <dbReference type="SAM" id="MobiDB-lite"/>
    </source>
</evidence>
<feature type="region of interest" description="Disordered" evidence="1">
    <location>
        <begin position="302"/>
        <end position="336"/>
    </location>
</feature>
<feature type="region of interest" description="Disordered" evidence="1">
    <location>
        <begin position="1"/>
        <end position="111"/>
    </location>
</feature>
<dbReference type="PANTHER" id="PTHR37540">
    <property type="entry name" value="TRANSCRIPTION FACTOR (ACR-2), PUTATIVE-RELATED-RELATED"/>
    <property type="match status" value="1"/>
</dbReference>
<feature type="compositionally biased region" description="Basic and acidic residues" evidence="1">
    <location>
        <begin position="303"/>
        <end position="336"/>
    </location>
</feature>
<keyword evidence="3" id="KW-1185">Reference proteome</keyword>
<dbReference type="GeneID" id="18759565"/>
<dbReference type="OMA" id="YFPGATF"/>